<keyword evidence="1" id="KW-0970">Cilium biogenesis/degradation</keyword>
<evidence type="ECO:0000313" key="4">
    <source>
        <dbReference type="Proteomes" id="UP000236333"/>
    </source>
</evidence>
<dbReference type="PANTHER" id="PTHR33724">
    <property type="entry name" value="INTRAFLAGELLAR TRANSPORT PROTEIN 43 HOMOLOG"/>
    <property type="match status" value="1"/>
</dbReference>
<feature type="compositionally biased region" description="Basic and acidic residues" evidence="2">
    <location>
        <begin position="271"/>
        <end position="281"/>
    </location>
</feature>
<name>A0A2J7ZZZ6_9CHLO</name>
<dbReference type="GO" id="GO:0035721">
    <property type="term" value="P:intraciliary retrograde transport"/>
    <property type="evidence" value="ECO:0007669"/>
    <property type="project" value="TreeGrafter"/>
</dbReference>
<evidence type="ECO:0000256" key="2">
    <source>
        <dbReference type="SAM" id="MobiDB-lite"/>
    </source>
</evidence>
<keyword evidence="3" id="KW-0282">Flagellum</keyword>
<reference evidence="3 4" key="1">
    <citation type="journal article" date="2017" name="Mol. Biol. Evol.">
        <title>The 4-celled Tetrabaena socialis nuclear genome reveals the essential components for genetic control of cell number at the origin of multicellularity in the volvocine lineage.</title>
        <authorList>
            <person name="Featherston J."/>
            <person name="Arakaki Y."/>
            <person name="Hanschen E.R."/>
            <person name="Ferris P.J."/>
            <person name="Michod R.E."/>
            <person name="Olson B.J.S.C."/>
            <person name="Nozaki H."/>
            <person name="Durand P.M."/>
        </authorList>
    </citation>
    <scope>NUCLEOTIDE SEQUENCE [LARGE SCALE GENOMIC DNA]</scope>
    <source>
        <strain evidence="3 4">NIES-571</strain>
    </source>
</reference>
<feature type="region of interest" description="Disordered" evidence="2">
    <location>
        <begin position="1"/>
        <end position="151"/>
    </location>
</feature>
<comment type="caution">
    <text evidence="3">The sequence shown here is derived from an EMBL/GenBank/DDBJ whole genome shotgun (WGS) entry which is preliminary data.</text>
</comment>
<keyword evidence="3" id="KW-0969">Cilium</keyword>
<proteinExistence type="predicted"/>
<feature type="region of interest" description="Disordered" evidence="2">
    <location>
        <begin position="256"/>
        <end position="281"/>
    </location>
</feature>
<evidence type="ECO:0000313" key="3">
    <source>
        <dbReference type="EMBL" id="PNH05826.1"/>
    </source>
</evidence>
<dbReference type="AlphaFoldDB" id="A0A2J7ZZZ6"/>
<feature type="compositionally biased region" description="Basic and acidic residues" evidence="2">
    <location>
        <begin position="128"/>
        <end position="151"/>
    </location>
</feature>
<dbReference type="EMBL" id="PGGS01000277">
    <property type="protein sequence ID" value="PNH05826.1"/>
    <property type="molecule type" value="Genomic_DNA"/>
</dbReference>
<protein>
    <submittedName>
        <fullName evidence="3">Intraflagellar transport protein 43</fullName>
    </submittedName>
</protein>
<keyword evidence="4" id="KW-1185">Reference proteome</keyword>
<gene>
    <name evidence="3" type="ORF">TSOC_007882</name>
</gene>
<dbReference type="InterPro" id="IPR029302">
    <property type="entry name" value="IFT43"/>
</dbReference>
<accession>A0A2J7ZZZ6</accession>
<evidence type="ECO:0000256" key="1">
    <source>
        <dbReference type="ARBA" id="ARBA00022794"/>
    </source>
</evidence>
<sequence length="281" mass="30047">MDDDAPKAAPKAGRRAARNVNNWGDESSAPPEPQKPRFPQGGFGLDADIGSGSSGPPPPARAKAGFAEEPSIRKGGPGGGSISMSPPQQQEEESAAPSRQRTIDSSVDRSSSQRAPPAVKPSNAEGFSDDKKFVGVSRRKQEQLARGDDDVSRKNLKYEAMTAGVDGIMEIPELEEEGREDLSNVVAEAPKVRTNKVQGMEELEEDMHYKLPAMDDRDIDLSLLTAVLCSSEQVQEAEELWDPDIVLTEVASAINAEREKAEGGEPAGGDDLGKDEILIGK</sequence>
<dbReference type="OrthoDB" id="206950at2759"/>
<dbReference type="Pfam" id="PF15305">
    <property type="entry name" value="IFT43"/>
    <property type="match status" value="1"/>
</dbReference>
<dbReference type="GO" id="GO:0005929">
    <property type="term" value="C:cilium"/>
    <property type="evidence" value="ECO:0007669"/>
    <property type="project" value="TreeGrafter"/>
</dbReference>
<feature type="compositionally biased region" description="Polar residues" evidence="2">
    <location>
        <begin position="97"/>
        <end position="114"/>
    </location>
</feature>
<keyword evidence="3" id="KW-0966">Cell projection</keyword>
<dbReference type="Proteomes" id="UP000236333">
    <property type="component" value="Unassembled WGS sequence"/>
</dbReference>
<dbReference type="GO" id="GO:0030991">
    <property type="term" value="C:intraciliary transport particle A"/>
    <property type="evidence" value="ECO:0007669"/>
    <property type="project" value="InterPro"/>
</dbReference>
<dbReference type="PANTHER" id="PTHR33724:SF1">
    <property type="entry name" value="INTRAFLAGELLAR TRANSPORT PROTEIN 43 HOMOLOG"/>
    <property type="match status" value="1"/>
</dbReference>
<organism evidence="3 4">
    <name type="scientific">Tetrabaena socialis</name>
    <dbReference type="NCBI Taxonomy" id="47790"/>
    <lineage>
        <taxon>Eukaryota</taxon>
        <taxon>Viridiplantae</taxon>
        <taxon>Chlorophyta</taxon>
        <taxon>core chlorophytes</taxon>
        <taxon>Chlorophyceae</taxon>
        <taxon>CS clade</taxon>
        <taxon>Chlamydomonadales</taxon>
        <taxon>Tetrabaenaceae</taxon>
        <taxon>Tetrabaena</taxon>
    </lineage>
</organism>